<dbReference type="Proteomes" id="UP001596303">
    <property type="component" value="Unassembled WGS sequence"/>
</dbReference>
<dbReference type="InterPro" id="IPR040079">
    <property type="entry name" value="Glutathione_S-Trfase"/>
</dbReference>
<dbReference type="Pfam" id="PF17172">
    <property type="entry name" value="GST_N_4"/>
    <property type="match status" value="1"/>
</dbReference>
<dbReference type="CDD" id="cd03193">
    <property type="entry name" value="GST_C_Metaxin"/>
    <property type="match status" value="1"/>
</dbReference>
<dbReference type="SUPFAM" id="SSF47616">
    <property type="entry name" value="GST C-terminal domain-like"/>
    <property type="match status" value="1"/>
</dbReference>
<dbReference type="SFLD" id="SFLDS00019">
    <property type="entry name" value="Glutathione_Transferase_(cytos"/>
    <property type="match status" value="1"/>
</dbReference>
<dbReference type="SFLD" id="SFLDG01200">
    <property type="entry name" value="SUF1.1"/>
    <property type="match status" value="1"/>
</dbReference>
<dbReference type="Pfam" id="PF17171">
    <property type="entry name" value="GST_C_6"/>
    <property type="match status" value="1"/>
</dbReference>
<name>A0ABW1SBI2_9PROT</name>
<dbReference type="EMBL" id="JBHSSW010000012">
    <property type="protein sequence ID" value="MFC6198621.1"/>
    <property type="molecule type" value="Genomic_DNA"/>
</dbReference>
<feature type="domain" description="Thioredoxin-like fold" evidence="2">
    <location>
        <begin position="18"/>
        <end position="114"/>
    </location>
</feature>
<accession>A0ABW1SBI2</accession>
<dbReference type="SFLD" id="SFLDG01180">
    <property type="entry name" value="SUF1"/>
    <property type="match status" value="1"/>
</dbReference>
<dbReference type="InterPro" id="IPR036249">
    <property type="entry name" value="Thioredoxin-like_sf"/>
</dbReference>
<dbReference type="SUPFAM" id="SSF52833">
    <property type="entry name" value="Thioredoxin-like"/>
    <property type="match status" value="1"/>
</dbReference>
<protein>
    <submittedName>
        <fullName evidence="3">Glutathione S-transferase family protein</fullName>
    </submittedName>
</protein>
<dbReference type="InterPro" id="IPR012336">
    <property type="entry name" value="Thioredoxin-like_fold"/>
</dbReference>
<proteinExistence type="predicted"/>
<evidence type="ECO:0000313" key="4">
    <source>
        <dbReference type="Proteomes" id="UP001596303"/>
    </source>
</evidence>
<dbReference type="Gene3D" id="3.40.30.10">
    <property type="entry name" value="Glutaredoxin"/>
    <property type="match status" value="1"/>
</dbReference>
<reference evidence="4" key="1">
    <citation type="journal article" date="2019" name="Int. J. Syst. Evol. Microbiol.">
        <title>The Global Catalogue of Microorganisms (GCM) 10K type strain sequencing project: providing services to taxonomists for standard genome sequencing and annotation.</title>
        <authorList>
            <consortium name="The Broad Institute Genomics Platform"/>
            <consortium name="The Broad Institute Genome Sequencing Center for Infectious Disease"/>
            <person name="Wu L."/>
            <person name="Ma J."/>
        </authorList>
    </citation>
    <scope>NUCLEOTIDE SEQUENCE [LARGE SCALE GENOMIC DNA]</scope>
    <source>
        <strain evidence="4">CGMCC-1.15741</strain>
    </source>
</reference>
<keyword evidence="4" id="KW-1185">Reference proteome</keyword>
<dbReference type="InterPro" id="IPR033468">
    <property type="entry name" value="Metaxin_GST"/>
</dbReference>
<dbReference type="RefSeq" id="WP_377378988.1">
    <property type="nucleotide sequence ID" value="NZ_JBHSSW010000012.1"/>
</dbReference>
<sequence length="242" mass="27647">MTTLYGWGPMFGCPSASPYVMKSEIQLQMLGIDFDRAIADLESVSKHKAPYVHDEGKVIEDSNFIRAYFEEKLGKRLTAGLSEREEAASWSFERMAEGHLAALIMMERWLKEANFNKGPRLFFEDAPPHMRDEICKTVRQELEQTQIGAGFGRHSHEERLQLANWDIEAIALQLGARDFLFGDWPTAADASVASMLISAATPYFDTPLAQMVRRHDNLEAYMERMTETFLAEDKWPEMEMAL</sequence>
<organism evidence="3 4">
    <name type="scientific">Ponticaulis profundi</name>
    <dbReference type="NCBI Taxonomy" id="2665222"/>
    <lineage>
        <taxon>Bacteria</taxon>
        <taxon>Pseudomonadati</taxon>
        <taxon>Pseudomonadota</taxon>
        <taxon>Alphaproteobacteria</taxon>
        <taxon>Hyphomonadales</taxon>
        <taxon>Hyphomonadaceae</taxon>
        <taxon>Ponticaulis</taxon>
    </lineage>
</organism>
<gene>
    <name evidence="3" type="ORF">ACFQDM_11040</name>
</gene>
<evidence type="ECO:0000259" key="2">
    <source>
        <dbReference type="Pfam" id="PF17172"/>
    </source>
</evidence>
<comment type="caution">
    <text evidence="3">The sequence shown here is derived from an EMBL/GenBank/DDBJ whole genome shotgun (WGS) entry which is preliminary data.</text>
</comment>
<dbReference type="PANTHER" id="PTHR12289:SF41">
    <property type="entry name" value="FAILED AXON CONNECTIONS-RELATED"/>
    <property type="match status" value="1"/>
</dbReference>
<feature type="domain" description="Metaxin glutathione S-transferase" evidence="1">
    <location>
        <begin position="165"/>
        <end position="225"/>
    </location>
</feature>
<evidence type="ECO:0000259" key="1">
    <source>
        <dbReference type="Pfam" id="PF17171"/>
    </source>
</evidence>
<dbReference type="InterPro" id="IPR026928">
    <property type="entry name" value="FAX/IsoI-like"/>
</dbReference>
<dbReference type="Gene3D" id="1.20.1050.10">
    <property type="match status" value="1"/>
</dbReference>
<dbReference type="InterPro" id="IPR036282">
    <property type="entry name" value="Glutathione-S-Trfase_C_sf"/>
</dbReference>
<dbReference type="PANTHER" id="PTHR12289">
    <property type="entry name" value="METAXIN RELATED"/>
    <property type="match status" value="1"/>
</dbReference>
<dbReference type="InterPro" id="IPR050931">
    <property type="entry name" value="Mito_Protein_Transport_Metaxin"/>
</dbReference>
<evidence type="ECO:0000313" key="3">
    <source>
        <dbReference type="EMBL" id="MFC6198621.1"/>
    </source>
</evidence>